<evidence type="ECO:0000259" key="3">
    <source>
        <dbReference type="Pfam" id="PF13514"/>
    </source>
</evidence>
<dbReference type="Pfam" id="PF13514">
    <property type="entry name" value="AAA_27"/>
    <property type="match status" value="1"/>
</dbReference>
<dbReference type="PANTHER" id="PTHR41259">
    <property type="entry name" value="DOUBLE-STRAND BREAK REPAIR RAD50 ATPASE, PUTATIVE-RELATED"/>
    <property type="match status" value="1"/>
</dbReference>
<evidence type="ECO:0000313" key="4">
    <source>
        <dbReference type="EMBL" id="THD10130.1"/>
    </source>
</evidence>
<dbReference type="InterPro" id="IPR038734">
    <property type="entry name" value="YhaN_AAA"/>
</dbReference>
<dbReference type="InterPro" id="IPR027417">
    <property type="entry name" value="P-loop_NTPase"/>
</dbReference>
<sequence>MRIRRLDLTRYGKFTNQSLDLPRGESDFHLIYGSNEAGKSTIRSAVVDLLYGINRTSPFNFVHEYSEMCIGALVETNGGSLDFRRLKRNKGSLVDPGGKPLPDNVLVPFLGGTDQDFFLRMFALDHQNMVSGGRDILNSSGDLGQMLFQAAAGLGSLQAIKEKLEAEAEGLWGPRAKESRAYYQALGRMDEAKSRLHEVRVTSLKWTTARRALDTADGELAAAEGRRGELQSLCNRFERVQRVSPLLAQLHDAQKRIDAMGPVIRLPVDAAATLAATEIVIQTADAQVQIHRKTGEDATRDQANFAPNAPIVAHDAEIRRLAGLVASVQLAERDIPKREGEVTEQEQLLLDAAAQVGWRNIAREDVPGRLPSKLLRAEIEELLARHSSLRNAMDLRAHDLTQSQTVLQAIDEEEAALPDATEYPALAAALKPAQSLNPDERNDELVGEVAAATRKLNEALSDLAPWSGDAAALASMRLPEIAEIQRLLDTRKRLEAELDKVQQGIDDRQLSLAGLDTELIQERRDHRIATAKELSIARQQRDATFGRIVVGELTPASAATMYGKEVEAADVLADRRYEDAEDTARVQALANQSEKLRAEIDRLMEQGGRCARQLADLLSDWEARGSELGLAEISLDRVTSWTQQRTVALTVASELEVSRGRAATFATRAEDCAAALRAELGKTGASVPQASDLPGLITLAADVLNAQVQNRTRRDSVDKRRRDSRAKHLVAQSEAQRTRKDMDGWKLEWETKLAEAKLPASSSQVAVSKAMDLFRTMDSHLEKIRDLKQGRIGPMRRDIGQFDAGVAALVAACATDLVQKSSTDAAVELAARLAKALADGAEHERLSGAIATAKSSLEESTRKCVLAQAKLKPLFDQVAVFEIEALRKAIEKSDSALALDREVHEYRSAAIAGGGGMALENLEEEVAGVDLAQLETQLDTAKRQFADVTEERDDRLQHRALAHADYSRIAGTDEAAKAEARRQAALAEMGAAADEYIRVWAGSRLLKWALERYREEKQGPLLVTASQFFSHLTNGHHAKLLVDPGDTLRLISRKADGSKVGVEGMSDGTSDQLYLALRLAALELHMESGTTLPVIADDLLINCDDERAASSLKAFARLGAKTQVLYFTHHKHLIDIARRASDNRVNVVEIG</sequence>
<keyword evidence="1" id="KW-0175">Coiled coil</keyword>
<feature type="region of interest" description="Disordered" evidence="2">
    <location>
        <begin position="711"/>
        <end position="737"/>
    </location>
</feature>
<dbReference type="OrthoDB" id="9789562at2"/>
<feature type="domain" description="YhaN AAA" evidence="3">
    <location>
        <begin position="1"/>
        <end position="206"/>
    </location>
</feature>
<dbReference type="Gene3D" id="3.40.50.300">
    <property type="entry name" value="P-loop containing nucleotide triphosphate hydrolases"/>
    <property type="match status" value="2"/>
</dbReference>
<name>A0A4S3KMY5_9GAMM</name>
<evidence type="ECO:0000313" key="5">
    <source>
        <dbReference type="Proteomes" id="UP000307749"/>
    </source>
</evidence>
<dbReference type="Proteomes" id="UP000307749">
    <property type="component" value="Unassembled WGS sequence"/>
</dbReference>
<dbReference type="RefSeq" id="WP_081130400.1">
    <property type="nucleotide sequence ID" value="NZ_LDOS01000005.1"/>
</dbReference>
<feature type="compositionally biased region" description="Basic and acidic residues" evidence="2">
    <location>
        <begin position="712"/>
        <end position="721"/>
    </location>
</feature>
<comment type="caution">
    <text evidence="4">The sequence shown here is derived from an EMBL/GenBank/DDBJ whole genome shotgun (WGS) entry which is preliminary data.</text>
</comment>
<organism evidence="4 5">
    <name type="scientific">Metallibacterium scheffleri</name>
    <dbReference type="NCBI Taxonomy" id="993689"/>
    <lineage>
        <taxon>Bacteria</taxon>
        <taxon>Pseudomonadati</taxon>
        <taxon>Pseudomonadota</taxon>
        <taxon>Gammaproteobacteria</taxon>
        <taxon>Lysobacterales</taxon>
        <taxon>Rhodanobacteraceae</taxon>
        <taxon>Metallibacterium</taxon>
    </lineage>
</organism>
<gene>
    <name evidence="4" type="ORF">B1806_09690</name>
</gene>
<proteinExistence type="predicted"/>
<evidence type="ECO:0000256" key="1">
    <source>
        <dbReference type="SAM" id="Coils"/>
    </source>
</evidence>
<accession>A0A4S3KMY5</accession>
<protein>
    <recommendedName>
        <fullName evidence="3">YhaN AAA domain-containing protein</fullName>
    </recommendedName>
</protein>
<feature type="coiled-coil region" evidence="1">
    <location>
        <begin position="442"/>
        <end position="504"/>
    </location>
</feature>
<evidence type="ECO:0000256" key="2">
    <source>
        <dbReference type="SAM" id="MobiDB-lite"/>
    </source>
</evidence>
<dbReference type="SUPFAM" id="SSF52540">
    <property type="entry name" value="P-loop containing nucleoside triphosphate hydrolases"/>
    <property type="match status" value="1"/>
</dbReference>
<dbReference type="AlphaFoldDB" id="A0A4S3KMY5"/>
<dbReference type="EMBL" id="MWQO01000033">
    <property type="protein sequence ID" value="THD10130.1"/>
    <property type="molecule type" value="Genomic_DNA"/>
</dbReference>
<dbReference type="PANTHER" id="PTHR41259:SF1">
    <property type="entry name" value="DOUBLE-STRAND BREAK REPAIR RAD50 ATPASE, PUTATIVE-RELATED"/>
    <property type="match status" value="1"/>
</dbReference>
<reference evidence="4 5" key="1">
    <citation type="submission" date="2017-02" db="EMBL/GenBank/DDBJ databases">
        <title>Whole genome sequencing of Metallibacterium scheffleri DSM 24874 (T).</title>
        <authorList>
            <person name="Kumar S."/>
            <person name="Patil P."/>
            <person name="Patil P.B."/>
        </authorList>
    </citation>
    <scope>NUCLEOTIDE SEQUENCE [LARGE SCALE GENOMIC DNA]</scope>
    <source>
        <strain evidence="4 5">DSM 24874</strain>
    </source>
</reference>
<keyword evidence="5" id="KW-1185">Reference proteome</keyword>
<dbReference type="STRING" id="993689.GCA_002077135_00376"/>